<comment type="caution">
    <text evidence="1">The sequence shown here is derived from an EMBL/GenBank/DDBJ whole genome shotgun (WGS) entry which is preliminary data.</text>
</comment>
<sequence length="72" mass="7598">MACGCGSITLQNPFHTSGTPEATPGLALCLAVTPSWRGASAELLLPTTSWSPSIDDTHGPVSPIRSHWLSFY</sequence>
<dbReference type="Proteomes" id="UP001352852">
    <property type="component" value="Unassembled WGS sequence"/>
</dbReference>
<evidence type="ECO:0000313" key="2">
    <source>
        <dbReference type="Proteomes" id="UP001352852"/>
    </source>
</evidence>
<evidence type="ECO:0000313" key="1">
    <source>
        <dbReference type="EMBL" id="MED6278944.1"/>
    </source>
</evidence>
<keyword evidence="2" id="KW-1185">Reference proteome</keyword>
<name>A0ABU7DVC4_9TELE</name>
<organism evidence="1 2">
    <name type="scientific">Characodon lateralis</name>
    <dbReference type="NCBI Taxonomy" id="208331"/>
    <lineage>
        <taxon>Eukaryota</taxon>
        <taxon>Metazoa</taxon>
        <taxon>Chordata</taxon>
        <taxon>Craniata</taxon>
        <taxon>Vertebrata</taxon>
        <taxon>Euteleostomi</taxon>
        <taxon>Actinopterygii</taxon>
        <taxon>Neopterygii</taxon>
        <taxon>Teleostei</taxon>
        <taxon>Neoteleostei</taxon>
        <taxon>Acanthomorphata</taxon>
        <taxon>Ovalentaria</taxon>
        <taxon>Atherinomorphae</taxon>
        <taxon>Cyprinodontiformes</taxon>
        <taxon>Goodeidae</taxon>
        <taxon>Characodon</taxon>
    </lineage>
</organism>
<accession>A0ABU7DVC4</accession>
<dbReference type="EMBL" id="JAHUTJ010036867">
    <property type="protein sequence ID" value="MED6278944.1"/>
    <property type="molecule type" value="Genomic_DNA"/>
</dbReference>
<proteinExistence type="predicted"/>
<protein>
    <submittedName>
        <fullName evidence="1">Uncharacterized protein</fullName>
    </submittedName>
</protein>
<reference evidence="1 2" key="1">
    <citation type="submission" date="2021-06" db="EMBL/GenBank/DDBJ databases">
        <authorList>
            <person name="Palmer J.M."/>
        </authorList>
    </citation>
    <scope>NUCLEOTIDE SEQUENCE [LARGE SCALE GENOMIC DNA]</scope>
    <source>
        <strain evidence="1 2">CL_MEX2019</strain>
        <tissue evidence="1">Muscle</tissue>
    </source>
</reference>
<gene>
    <name evidence="1" type="ORF">CHARACLAT_029228</name>
</gene>